<proteinExistence type="inferred from homology"/>
<evidence type="ECO:0000313" key="7">
    <source>
        <dbReference type="Proteomes" id="UP001165427"/>
    </source>
</evidence>
<comment type="cofactor">
    <cofactor evidence="1">
        <name>FAD</name>
        <dbReference type="ChEBI" id="CHEBI:57692"/>
    </cofactor>
</comment>
<evidence type="ECO:0000256" key="2">
    <source>
        <dbReference type="ARBA" id="ARBA00011048"/>
    </source>
</evidence>
<keyword evidence="3" id="KW-0274">FAD</keyword>
<dbReference type="EMBL" id="JALJRB010000003">
    <property type="protein sequence ID" value="MCJ8499719.1"/>
    <property type="molecule type" value="Genomic_DNA"/>
</dbReference>
<dbReference type="RefSeq" id="WP_246903184.1">
    <property type="nucleotide sequence ID" value="NZ_JALJRB010000003.1"/>
</dbReference>
<name>A0AA41R0K2_9BACT</name>
<dbReference type="SUPFAM" id="SSF51971">
    <property type="entry name" value="Nucleotide-binding domain"/>
    <property type="match status" value="1"/>
</dbReference>
<gene>
    <name evidence="6" type="ORF">MRX98_03970</name>
</gene>
<dbReference type="SUPFAM" id="SSF46548">
    <property type="entry name" value="alpha-helical ferredoxin"/>
    <property type="match status" value="1"/>
</dbReference>
<evidence type="ECO:0000259" key="5">
    <source>
        <dbReference type="Pfam" id="PF14691"/>
    </source>
</evidence>
<dbReference type="PANTHER" id="PTHR42783">
    <property type="entry name" value="GLUTAMATE SYNTHASE [NADPH] SMALL CHAIN"/>
    <property type="match status" value="1"/>
</dbReference>
<dbReference type="InterPro" id="IPR013785">
    <property type="entry name" value="Aldolase_TIM"/>
</dbReference>
<organism evidence="6 7">
    <name type="scientific">Desulfatitalea alkaliphila</name>
    <dbReference type="NCBI Taxonomy" id="2929485"/>
    <lineage>
        <taxon>Bacteria</taxon>
        <taxon>Pseudomonadati</taxon>
        <taxon>Thermodesulfobacteriota</taxon>
        <taxon>Desulfobacteria</taxon>
        <taxon>Desulfobacterales</taxon>
        <taxon>Desulfosarcinaceae</taxon>
        <taxon>Desulfatitalea</taxon>
    </lineage>
</organism>
<dbReference type="SUPFAM" id="SSF51395">
    <property type="entry name" value="FMN-linked oxidoreductases"/>
    <property type="match status" value="1"/>
</dbReference>
<dbReference type="Gene3D" id="1.10.1060.10">
    <property type="entry name" value="Alpha-helical ferredoxin"/>
    <property type="match status" value="1"/>
</dbReference>
<dbReference type="PRINTS" id="PR00368">
    <property type="entry name" value="FADPNR"/>
</dbReference>
<evidence type="ECO:0000256" key="3">
    <source>
        <dbReference type="ARBA" id="ARBA00022827"/>
    </source>
</evidence>
<dbReference type="Gene3D" id="3.50.50.60">
    <property type="entry name" value="FAD/NAD(P)-binding domain"/>
    <property type="match status" value="2"/>
</dbReference>
<feature type="domain" description="Dihydroprymidine dehydrogenase" evidence="5">
    <location>
        <begin position="30"/>
        <end position="104"/>
    </location>
</feature>
<dbReference type="Pfam" id="PF14691">
    <property type="entry name" value="Fer4_20"/>
    <property type="match status" value="1"/>
</dbReference>
<evidence type="ECO:0000313" key="6">
    <source>
        <dbReference type="EMBL" id="MCJ8499719.1"/>
    </source>
</evidence>
<reference evidence="6" key="1">
    <citation type="submission" date="2022-04" db="EMBL/GenBank/DDBJ databases">
        <title>Desulfatitalea alkaliphila sp. nov., a novel anaerobic sulfate-reducing bacterium isolated from terrestrial mud volcano, Taman Peninsula, Russia.</title>
        <authorList>
            <person name="Khomyakova M.A."/>
            <person name="Merkel A.Y."/>
            <person name="Slobodkin A.I."/>
        </authorList>
    </citation>
    <scope>NUCLEOTIDE SEQUENCE</scope>
    <source>
        <strain evidence="6">M08but</strain>
    </source>
</reference>
<dbReference type="Pfam" id="PF07992">
    <property type="entry name" value="Pyr_redox_2"/>
    <property type="match status" value="1"/>
</dbReference>
<dbReference type="InterPro" id="IPR023753">
    <property type="entry name" value="FAD/NAD-binding_dom"/>
</dbReference>
<accession>A0AA41R0K2</accession>
<dbReference type="Gene3D" id="3.20.20.70">
    <property type="entry name" value="Aldolase class I"/>
    <property type="match status" value="1"/>
</dbReference>
<dbReference type="InterPro" id="IPR028261">
    <property type="entry name" value="DPD_II"/>
</dbReference>
<feature type="domain" description="FAD/NAD(P)-binding" evidence="4">
    <location>
        <begin position="121"/>
        <end position="414"/>
    </location>
</feature>
<dbReference type="GO" id="GO:0016491">
    <property type="term" value="F:oxidoreductase activity"/>
    <property type="evidence" value="ECO:0007669"/>
    <property type="project" value="InterPro"/>
</dbReference>
<dbReference type="PRINTS" id="PR00469">
    <property type="entry name" value="PNDRDTASEII"/>
</dbReference>
<evidence type="ECO:0000259" key="4">
    <source>
        <dbReference type="Pfam" id="PF07992"/>
    </source>
</evidence>
<comment type="caution">
    <text evidence="6">The sequence shown here is derived from an EMBL/GenBank/DDBJ whole genome shotgun (WGS) entry which is preliminary data.</text>
</comment>
<dbReference type="Proteomes" id="UP001165427">
    <property type="component" value="Unassembled WGS sequence"/>
</dbReference>
<dbReference type="AlphaFoldDB" id="A0AA41R0K2"/>
<dbReference type="GO" id="GO:0051536">
    <property type="term" value="F:iron-sulfur cluster binding"/>
    <property type="evidence" value="ECO:0007669"/>
    <property type="project" value="InterPro"/>
</dbReference>
<keyword evidence="3" id="KW-0285">Flavoprotein</keyword>
<dbReference type="InterPro" id="IPR009051">
    <property type="entry name" value="Helical_ferredxn"/>
</dbReference>
<comment type="similarity">
    <text evidence="2">In the N-terminal section; belongs to the NADH:flavin oxidoreductase/NADH oxidase family.</text>
</comment>
<protein>
    <submittedName>
        <fullName evidence="6">FAD-dependent oxidoreductase</fullName>
    </submittedName>
</protein>
<keyword evidence="7" id="KW-1185">Reference proteome</keyword>
<dbReference type="InterPro" id="IPR036188">
    <property type="entry name" value="FAD/NAD-bd_sf"/>
</dbReference>
<sequence>MYDSSCDTKRMSPACTATASADTPDPMDLPPCQTACPVGTDIPGYAALIWNGELEAAVAAISATNPFSAICGRVCPAPCESRCKRAESDGAVTIRQLKRFAMDRLGADYHLPPVPVTRTRTIAIVGGGPAGLTAAQDLAEAGYAVHLHEAGDRLGGMMNAIPPFRLPANLLQQDIRRILAHCPGITVHYNSALGAQIDLATLETRHDAVLLTIGLSIDRPLTVPGLSPETAGVHGIRWMEAVARGDAPRLAGAVVVVGGGNVAMDMARAALRHGAESVDLFCLESRQEMPAWPHEIEQAVTEGVTLHNGWGPAEVLTRDGAVSGVVFRRCTSVFDDKGCFAPVFGKETRTLAADRLLSAIGLEARNATLADRGLLAQGRVPTNDALGRTAAAKVFAAGDCARGPSAIVQAMHEGHKAAFAIRGFLEGTAPESYRPAYRSRRIAPAPEAAWETLAREAPPAADAAAACRMDAECEAPFDPGMARRQAARCLRCDTETGTANYSRRARNLIQAMAATDPEDTRAQNALLRTLLQPRENPFPPGRPAHIDDVVFLSAALTRLVIDPYREACSTRTRITRRREVGFTPDDLPTLDLDHPLLFTGFDEAPLPVRAALAEGLAAAGCGYIGRAPLVAGTADGKPPMPWLQLLGAQDTPSAAAAGLVYLSDTAAAPVPLERRHPGQLLGRRVTARTLAAAIPLAIDQQLDFLLLDGSPDIGQPWAELNGHPDLTVIREAIRILRQLNMEEEIALLYFGGMRSGTDAAKVLALNCNAAVFSVAMALALDGRIDGRGIHFDSSDEAPLRQAVAHWIKGTSQEAAIIARCTGKTDVHNLEPEDMRCITLTTAEALGLPLASGQGRREWF</sequence>
<dbReference type="PANTHER" id="PTHR42783:SF3">
    <property type="entry name" value="GLUTAMATE SYNTHASE [NADPH] SMALL CHAIN-RELATED"/>
    <property type="match status" value="1"/>
</dbReference>
<evidence type="ECO:0000256" key="1">
    <source>
        <dbReference type="ARBA" id="ARBA00001974"/>
    </source>
</evidence>